<dbReference type="CDD" id="cd00093">
    <property type="entry name" value="HTH_XRE"/>
    <property type="match status" value="1"/>
</dbReference>
<evidence type="ECO:0000313" key="3">
    <source>
        <dbReference type="Proteomes" id="UP000252586"/>
    </source>
</evidence>
<feature type="domain" description="HTH cro/C1-type" evidence="1">
    <location>
        <begin position="10"/>
        <end position="64"/>
    </location>
</feature>
<dbReference type="InterPro" id="IPR001387">
    <property type="entry name" value="Cro/C1-type_HTH"/>
</dbReference>
<protein>
    <submittedName>
        <fullName evidence="2">Helix-turn-helix protein</fullName>
    </submittedName>
</protein>
<name>A0A366DXB0_9NOCA</name>
<dbReference type="SUPFAM" id="SSF47413">
    <property type="entry name" value="lambda repressor-like DNA-binding domains"/>
    <property type="match status" value="1"/>
</dbReference>
<evidence type="ECO:0000313" key="2">
    <source>
        <dbReference type="EMBL" id="RBO94169.1"/>
    </source>
</evidence>
<reference evidence="2 3" key="1">
    <citation type="submission" date="2018-06" db="EMBL/GenBank/DDBJ databases">
        <title>Genomic Encyclopedia of Type Strains, Phase IV (KMG-IV): sequencing the most valuable type-strain genomes for metagenomic binning, comparative biology and taxonomic classification.</title>
        <authorList>
            <person name="Goeker M."/>
        </authorList>
    </citation>
    <scope>NUCLEOTIDE SEQUENCE [LARGE SCALE GENOMIC DNA]</scope>
    <source>
        <strain evidence="2 3">DSM 44599</strain>
    </source>
</reference>
<organism evidence="2 3">
    <name type="scientific">Nocardia puris</name>
    <dbReference type="NCBI Taxonomy" id="208602"/>
    <lineage>
        <taxon>Bacteria</taxon>
        <taxon>Bacillati</taxon>
        <taxon>Actinomycetota</taxon>
        <taxon>Actinomycetes</taxon>
        <taxon>Mycobacteriales</taxon>
        <taxon>Nocardiaceae</taxon>
        <taxon>Nocardia</taxon>
    </lineage>
</organism>
<dbReference type="STRING" id="1210090.GCA_001613185_00032"/>
<keyword evidence="3" id="KW-1185">Reference proteome</keyword>
<dbReference type="GO" id="GO:0003677">
    <property type="term" value="F:DNA binding"/>
    <property type="evidence" value="ECO:0007669"/>
    <property type="project" value="InterPro"/>
</dbReference>
<gene>
    <name evidence="2" type="ORF">DFR74_102591</name>
</gene>
<dbReference type="Gene3D" id="3.30.450.180">
    <property type="match status" value="1"/>
</dbReference>
<dbReference type="Pfam" id="PF13560">
    <property type="entry name" value="HTH_31"/>
    <property type="match status" value="1"/>
</dbReference>
<dbReference type="InterPro" id="IPR041413">
    <property type="entry name" value="MLTR_LBD"/>
</dbReference>
<sequence length="259" mass="28350">MSTPTAGDLLRHWRQERRLSQLELAGRAETSARHLSFIETGRATPSRAMLAHLCDHLDIPLRERNRLLLAAGYAPAYAEPALDSPAMDAVRAAMRQILAGHEPYPALAVDRAWTMVDANAGIAPLLADVDPALLRPPVNVLRLSLHPRGLAPRIVNLAEWRGHLLARLTRQWEATGAPDLADMLEEMRAYPGGEVDPALPEPDQAVVPLRVRHEGHELSLLSVTTVFGTPLNITVAELAVESFFPADAETRKLLAEVVP</sequence>
<proteinExistence type="predicted"/>
<dbReference type="AlphaFoldDB" id="A0A366DXB0"/>
<dbReference type="Proteomes" id="UP000252586">
    <property type="component" value="Unassembled WGS sequence"/>
</dbReference>
<dbReference type="SMART" id="SM00530">
    <property type="entry name" value="HTH_XRE"/>
    <property type="match status" value="1"/>
</dbReference>
<accession>A0A366DXB0</accession>
<dbReference type="EMBL" id="QNRE01000002">
    <property type="protein sequence ID" value="RBO94169.1"/>
    <property type="molecule type" value="Genomic_DNA"/>
</dbReference>
<evidence type="ECO:0000259" key="1">
    <source>
        <dbReference type="PROSITE" id="PS50943"/>
    </source>
</evidence>
<dbReference type="PANTHER" id="PTHR35010">
    <property type="entry name" value="BLL4672 PROTEIN-RELATED"/>
    <property type="match status" value="1"/>
</dbReference>
<dbReference type="PANTHER" id="PTHR35010:SF4">
    <property type="entry name" value="BLL5781 PROTEIN"/>
    <property type="match status" value="1"/>
</dbReference>
<dbReference type="OrthoDB" id="2959414at2"/>
<comment type="caution">
    <text evidence="2">The sequence shown here is derived from an EMBL/GenBank/DDBJ whole genome shotgun (WGS) entry which is preliminary data.</text>
</comment>
<dbReference type="InterPro" id="IPR010982">
    <property type="entry name" value="Lambda_DNA-bd_dom_sf"/>
</dbReference>
<dbReference type="PROSITE" id="PS50943">
    <property type="entry name" value="HTH_CROC1"/>
    <property type="match status" value="1"/>
</dbReference>
<dbReference type="Gene3D" id="1.10.260.40">
    <property type="entry name" value="lambda repressor-like DNA-binding domains"/>
    <property type="match status" value="1"/>
</dbReference>
<dbReference type="Pfam" id="PF17765">
    <property type="entry name" value="MLTR_LBD"/>
    <property type="match status" value="1"/>
</dbReference>